<evidence type="ECO:0000259" key="5">
    <source>
        <dbReference type="Pfam" id="PF25954"/>
    </source>
</evidence>
<dbReference type="GO" id="GO:0022857">
    <property type="term" value="F:transmembrane transporter activity"/>
    <property type="evidence" value="ECO:0007669"/>
    <property type="project" value="InterPro"/>
</dbReference>
<evidence type="ECO:0000256" key="2">
    <source>
        <dbReference type="ARBA" id="ARBA00022448"/>
    </source>
</evidence>
<reference evidence="7" key="1">
    <citation type="submission" date="2021-01" db="EMBL/GenBank/DDBJ databases">
        <title>Modified the classification status of verrucomicrobia.</title>
        <authorList>
            <person name="Feng X."/>
        </authorList>
    </citation>
    <scope>NUCLEOTIDE SEQUENCE</scope>
    <source>
        <strain evidence="7">KCTC 22041</strain>
    </source>
</reference>
<dbReference type="Pfam" id="PF25975">
    <property type="entry name" value="CzcB_C"/>
    <property type="match status" value="1"/>
</dbReference>
<dbReference type="InterPro" id="IPR058649">
    <property type="entry name" value="CzcB_C"/>
</dbReference>
<accession>A0A934S721</accession>
<evidence type="ECO:0000256" key="1">
    <source>
        <dbReference type="ARBA" id="ARBA00009477"/>
    </source>
</evidence>
<dbReference type="Gene3D" id="2.40.420.20">
    <property type="match status" value="1"/>
</dbReference>
<dbReference type="InterPro" id="IPR058792">
    <property type="entry name" value="Beta-barrel_RND_2"/>
</dbReference>
<dbReference type="Pfam" id="PF25954">
    <property type="entry name" value="Beta-barrel_RND_2"/>
    <property type="match status" value="1"/>
</dbReference>
<keyword evidence="2" id="KW-0813">Transport</keyword>
<organism evidence="7 8">
    <name type="scientific">Luteolibacter pohnpeiensis</name>
    <dbReference type="NCBI Taxonomy" id="454153"/>
    <lineage>
        <taxon>Bacteria</taxon>
        <taxon>Pseudomonadati</taxon>
        <taxon>Verrucomicrobiota</taxon>
        <taxon>Verrucomicrobiia</taxon>
        <taxon>Verrucomicrobiales</taxon>
        <taxon>Verrucomicrobiaceae</taxon>
        <taxon>Luteolibacter</taxon>
    </lineage>
</organism>
<evidence type="ECO:0000259" key="6">
    <source>
        <dbReference type="Pfam" id="PF25975"/>
    </source>
</evidence>
<gene>
    <name evidence="7" type="ORF">JIN85_08185</name>
</gene>
<proteinExistence type="inferred from homology"/>
<dbReference type="InterPro" id="IPR058625">
    <property type="entry name" value="MdtA-like_BSH"/>
</dbReference>
<dbReference type="Gene3D" id="2.40.50.100">
    <property type="match status" value="1"/>
</dbReference>
<protein>
    <submittedName>
        <fullName evidence="7">Efflux RND transporter periplasmic adaptor subunit</fullName>
    </submittedName>
</protein>
<dbReference type="RefSeq" id="WP_200269478.1">
    <property type="nucleotide sequence ID" value="NZ_JAENIJ010000010.1"/>
</dbReference>
<dbReference type="Gene3D" id="2.40.30.170">
    <property type="match status" value="1"/>
</dbReference>
<feature type="domain" description="CzcB-like C-terminal circularly permuted SH3-like" evidence="6">
    <location>
        <begin position="216"/>
        <end position="277"/>
    </location>
</feature>
<comment type="caution">
    <text evidence="7">The sequence shown here is derived from an EMBL/GenBank/DDBJ whole genome shotgun (WGS) entry which is preliminary data.</text>
</comment>
<keyword evidence="8" id="KW-1185">Reference proteome</keyword>
<dbReference type="NCBIfam" id="TIGR01730">
    <property type="entry name" value="RND_mfp"/>
    <property type="match status" value="1"/>
</dbReference>
<feature type="region of interest" description="Disordered" evidence="3">
    <location>
        <begin position="315"/>
        <end position="334"/>
    </location>
</feature>
<dbReference type="GO" id="GO:0060003">
    <property type="term" value="P:copper ion export"/>
    <property type="evidence" value="ECO:0007669"/>
    <property type="project" value="TreeGrafter"/>
</dbReference>
<dbReference type="InterPro" id="IPR051909">
    <property type="entry name" value="MFP_Cation_Efflux"/>
</dbReference>
<name>A0A934S721_9BACT</name>
<dbReference type="PANTHER" id="PTHR30097:SF4">
    <property type="entry name" value="SLR6042 PROTEIN"/>
    <property type="match status" value="1"/>
</dbReference>
<evidence type="ECO:0000313" key="8">
    <source>
        <dbReference type="Proteomes" id="UP000603141"/>
    </source>
</evidence>
<dbReference type="InterPro" id="IPR006143">
    <property type="entry name" value="RND_pump_MFP"/>
</dbReference>
<dbReference type="Pfam" id="PF25917">
    <property type="entry name" value="BSH_RND"/>
    <property type="match status" value="1"/>
</dbReference>
<feature type="domain" description="Multidrug resistance protein MdtA-like barrel-sandwich hybrid" evidence="4">
    <location>
        <begin position="54"/>
        <end position="125"/>
    </location>
</feature>
<dbReference type="GO" id="GO:0016020">
    <property type="term" value="C:membrane"/>
    <property type="evidence" value="ECO:0007669"/>
    <property type="project" value="InterPro"/>
</dbReference>
<dbReference type="AlphaFoldDB" id="A0A934S721"/>
<dbReference type="GO" id="GO:0015679">
    <property type="term" value="P:plasma membrane copper ion transport"/>
    <property type="evidence" value="ECO:0007669"/>
    <property type="project" value="TreeGrafter"/>
</dbReference>
<dbReference type="PANTHER" id="PTHR30097">
    <property type="entry name" value="CATION EFFLUX SYSTEM PROTEIN CUSB"/>
    <property type="match status" value="1"/>
</dbReference>
<dbReference type="SUPFAM" id="SSF111369">
    <property type="entry name" value="HlyD-like secretion proteins"/>
    <property type="match status" value="1"/>
</dbReference>
<sequence>MPWLQLSGAEPSHPIVLDDVGMKNLRIETVMAEETTFAETIFALGRIEAIPERTGTVSSRISGRVIELSATPGSEVHRGQEVARVESRQPGDPPPTISLTAPLGGIITHLDTRLGDPVEPDKPLLEIVDLGEVDAYARVPEDQVGKIKIGTKAHIRIAALPDQSFDGELLRFGTTADRESGTIDAVFRIPNSKGMIRPGMRAEFSIVVSERENVLSIPRTALQGDASNRFVYVRDFDLPNVFEKAPVQIGEMNDRNVEIIKGLFPADDVVTRGAYSLVFAGGGTVSLKEALDAAHGHEHAEDGSELTPEKKAQMAAEKRAAAGLDSSEPQASSKPWKILSGVLAVLLLASLLLHRPKAGAGKVVNPNQKEA</sequence>
<evidence type="ECO:0000256" key="3">
    <source>
        <dbReference type="SAM" id="MobiDB-lite"/>
    </source>
</evidence>
<dbReference type="GO" id="GO:0030313">
    <property type="term" value="C:cell envelope"/>
    <property type="evidence" value="ECO:0007669"/>
    <property type="project" value="TreeGrafter"/>
</dbReference>
<comment type="similarity">
    <text evidence="1">Belongs to the membrane fusion protein (MFP) (TC 8.A.1) family.</text>
</comment>
<evidence type="ECO:0000259" key="4">
    <source>
        <dbReference type="Pfam" id="PF25917"/>
    </source>
</evidence>
<dbReference type="EMBL" id="JAENIJ010000010">
    <property type="protein sequence ID" value="MBK1882389.1"/>
    <property type="molecule type" value="Genomic_DNA"/>
</dbReference>
<evidence type="ECO:0000313" key="7">
    <source>
        <dbReference type="EMBL" id="MBK1882389.1"/>
    </source>
</evidence>
<feature type="domain" description="CusB-like beta-barrel" evidence="5">
    <location>
        <begin position="137"/>
        <end position="206"/>
    </location>
</feature>
<dbReference type="Proteomes" id="UP000603141">
    <property type="component" value="Unassembled WGS sequence"/>
</dbReference>